<dbReference type="GO" id="GO:0036396">
    <property type="term" value="C:RNA N6-methyladenosine methyltransferase complex"/>
    <property type="evidence" value="ECO:0007669"/>
    <property type="project" value="TreeGrafter"/>
</dbReference>
<dbReference type="HOGENOM" id="CLU_018702_4_1_1"/>
<dbReference type="GO" id="GO:0032259">
    <property type="term" value="P:methylation"/>
    <property type="evidence" value="ECO:0007669"/>
    <property type="project" value="UniProtKB-KW"/>
</dbReference>
<dbReference type="FunCoup" id="K0KIL4">
    <property type="interactions" value="34"/>
</dbReference>
<evidence type="ECO:0000256" key="4">
    <source>
        <dbReference type="ARBA" id="ARBA00022691"/>
    </source>
</evidence>
<dbReference type="GO" id="GO:0001734">
    <property type="term" value="F:mRNA m(6)A methyltransferase activity"/>
    <property type="evidence" value="ECO:0007669"/>
    <property type="project" value="UniProtKB-EC"/>
</dbReference>
<dbReference type="AlphaFoldDB" id="K0KIL4"/>
<dbReference type="STRING" id="1206466.K0KIL4"/>
<dbReference type="SUPFAM" id="SSF53335">
    <property type="entry name" value="S-adenosyl-L-methionine-dependent methyltransferases"/>
    <property type="match status" value="1"/>
</dbReference>
<evidence type="ECO:0000313" key="7">
    <source>
        <dbReference type="EMBL" id="CCH42022.1"/>
    </source>
</evidence>
<comment type="caution">
    <text evidence="7">The sequence shown here is derived from an EMBL/GenBank/DDBJ whole genome shotgun (WGS) entry which is preliminary data.</text>
</comment>
<dbReference type="PANTHER" id="PTHR12829:SF7">
    <property type="entry name" value="N6-ADENOSINE-METHYLTRANSFERASE CATALYTIC SUBUNIT"/>
    <property type="match status" value="1"/>
</dbReference>
<evidence type="ECO:0000256" key="6">
    <source>
        <dbReference type="PROSITE-ProRule" id="PRU00489"/>
    </source>
</evidence>
<dbReference type="EMBL" id="CAIF01000033">
    <property type="protein sequence ID" value="CCH42022.1"/>
    <property type="molecule type" value="Genomic_DNA"/>
</dbReference>
<evidence type="ECO:0000313" key="8">
    <source>
        <dbReference type="Proteomes" id="UP000009328"/>
    </source>
</evidence>
<evidence type="ECO:0000256" key="1">
    <source>
        <dbReference type="ARBA" id="ARBA00012160"/>
    </source>
</evidence>
<accession>K0KIL4</accession>
<dbReference type="Proteomes" id="UP000009328">
    <property type="component" value="Unassembled WGS sequence"/>
</dbReference>
<proteinExistence type="inferred from homology"/>
<comment type="catalytic activity">
    <reaction evidence="5">
        <text>an adenosine in mRNA + S-adenosyl-L-methionine = an N(6)-methyladenosine in mRNA + S-adenosyl-L-homocysteine + H(+)</text>
        <dbReference type="Rhea" id="RHEA:55584"/>
        <dbReference type="Rhea" id="RHEA-COMP:12414"/>
        <dbReference type="Rhea" id="RHEA-COMP:12417"/>
        <dbReference type="ChEBI" id="CHEBI:15378"/>
        <dbReference type="ChEBI" id="CHEBI:57856"/>
        <dbReference type="ChEBI" id="CHEBI:59789"/>
        <dbReference type="ChEBI" id="CHEBI:74411"/>
        <dbReference type="ChEBI" id="CHEBI:74449"/>
        <dbReference type="EC" id="2.1.1.348"/>
    </reaction>
</comment>
<dbReference type="PANTHER" id="PTHR12829">
    <property type="entry name" value="N6-ADENOSINE-METHYLTRANSFERASE"/>
    <property type="match status" value="1"/>
</dbReference>
<name>K0KIL4_WICCF</name>
<dbReference type="Pfam" id="PF05063">
    <property type="entry name" value="MT-A70"/>
    <property type="match status" value="1"/>
</dbReference>
<comment type="similarity">
    <text evidence="6">Belongs to the MT-A70-like family.</text>
</comment>
<protein>
    <recommendedName>
        <fullName evidence="1">mRNA m(6)A methyltransferase</fullName>
        <ecNumber evidence="1">2.1.1.348</ecNumber>
    </recommendedName>
</protein>
<dbReference type="GO" id="GO:0005634">
    <property type="term" value="C:nucleus"/>
    <property type="evidence" value="ECO:0007669"/>
    <property type="project" value="TreeGrafter"/>
</dbReference>
<gene>
    <name evidence="7" type="ORF">BN7_1561</name>
</gene>
<dbReference type="PROSITE" id="PS51143">
    <property type="entry name" value="MT_A70"/>
    <property type="match status" value="1"/>
</dbReference>
<keyword evidence="3 7" id="KW-0808">Transferase</keyword>
<dbReference type="EC" id="2.1.1.348" evidence="1"/>
<organism evidence="7 8">
    <name type="scientific">Wickerhamomyces ciferrii (strain ATCC 14091 / BCRC 22168 / CBS 111 / JCM 3599 / NBRC 0793 / NRRL Y-1031 F-60-10)</name>
    <name type="common">Yeast</name>
    <name type="synonym">Pichia ciferrii</name>
    <dbReference type="NCBI Taxonomy" id="1206466"/>
    <lineage>
        <taxon>Eukaryota</taxon>
        <taxon>Fungi</taxon>
        <taxon>Dikarya</taxon>
        <taxon>Ascomycota</taxon>
        <taxon>Saccharomycotina</taxon>
        <taxon>Saccharomycetes</taxon>
        <taxon>Phaffomycetales</taxon>
        <taxon>Wickerhamomycetaceae</taxon>
        <taxon>Wickerhamomyces</taxon>
    </lineage>
</organism>
<evidence type="ECO:0000256" key="3">
    <source>
        <dbReference type="ARBA" id="ARBA00022679"/>
    </source>
</evidence>
<keyword evidence="2 7" id="KW-0489">Methyltransferase</keyword>
<dbReference type="eggNOG" id="KOG2098">
    <property type="taxonomic scope" value="Eukaryota"/>
</dbReference>
<evidence type="ECO:0000256" key="5">
    <source>
        <dbReference type="ARBA" id="ARBA00048957"/>
    </source>
</evidence>
<dbReference type="InParanoid" id="K0KIL4"/>
<keyword evidence="8" id="KW-1185">Reference proteome</keyword>
<reference evidence="7 8" key="1">
    <citation type="journal article" date="2012" name="Eukaryot. Cell">
        <title>Draft genome sequence of Wickerhamomyces ciferrii NRRL Y-1031 F-60-10.</title>
        <authorList>
            <person name="Schneider J."/>
            <person name="Andrea H."/>
            <person name="Blom J."/>
            <person name="Jaenicke S."/>
            <person name="Ruckert C."/>
            <person name="Schorsch C."/>
            <person name="Szczepanowski R."/>
            <person name="Farwick M."/>
            <person name="Goesmann A."/>
            <person name="Puhler A."/>
            <person name="Schaffer S."/>
            <person name="Tauch A."/>
            <person name="Kohler T."/>
            <person name="Brinkrolf K."/>
        </authorList>
    </citation>
    <scope>NUCLEOTIDE SEQUENCE [LARGE SCALE GENOMIC DNA]</scope>
    <source>
        <strain evidence="8">ATCC 14091 / BCRC 22168 / CBS 111 / JCM 3599 / NBRC 0793 / NRRL Y-1031 F-60-10</strain>
    </source>
</reference>
<dbReference type="Gene3D" id="3.40.50.150">
    <property type="entry name" value="Vaccinia Virus protein VP39"/>
    <property type="match status" value="1"/>
</dbReference>
<evidence type="ECO:0000256" key="2">
    <source>
        <dbReference type="ARBA" id="ARBA00022603"/>
    </source>
</evidence>
<keyword evidence="4" id="KW-0949">S-adenosyl-L-methionine</keyword>
<dbReference type="InterPro" id="IPR007757">
    <property type="entry name" value="MT-A70-like"/>
</dbReference>
<dbReference type="InterPro" id="IPR029063">
    <property type="entry name" value="SAM-dependent_MTases_sf"/>
</dbReference>
<sequence length="460" mass="53291">MIDFQLISFLKDHHRLLINQPINGCIYTIFTLFKNQYNGGIEYEEFIKKLNLLIKIDPFIIQFRSNTNQEEIEFINTLNLDILLQKLNNSNEISNPIIKKESSTSQLDQLQDLLKPNNNPDLIKLYSLINYTSTSTKLSKEKLKFTTPKYPFIEICNNQQHIHLTKTNTQCFQTKIHFIPLIKNHTDASLGDCSYLDTCHKMDTCRYIHYQKHIPQEYLNSVEQKCNEFNSTIIKNQKTSFWNINGSTATISRPVLPPQWINCDVRKFDFSILGKFAVVIADPAWNIHMNLPYGTCNDTELNSLPLSSIQDEGIICLWVTGRTIEIGKKALVNWGYKVSNEIIWIKTNQLGRTICTGRTGHWLNHSKEHLIIGIKGSPNWLNKNLETDILVSGTRETSRKPDELYGMMERLVGPHARKLEIFGRDHNTRFGWFTIGNQLKGNQIVEHDVLKRYETSKMRG</sequence>